<dbReference type="EMBL" id="JAVFWL010000006">
    <property type="protein sequence ID" value="KAK6763378.1"/>
    <property type="molecule type" value="Genomic_DNA"/>
</dbReference>
<evidence type="ECO:0008006" key="3">
    <source>
        <dbReference type="Google" id="ProtNLM"/>
    </source>
</evidence>
<gene>
    <name evidence="1" type="primary">Necator_chrX.g24070</name>
    <name evidence="1" type="ORF">RB195_023905</name>
</gene>
<protein>
    <recommendedName>
        <fullName evidence="3">Peptidase A1 domain-containing protein</fullName>
    </recommendedName>
</protein>
<evidence type="ECO:0000313" key="2">
    <source>
        <dbReference type="Proteomes" id="UP001303046"/>
    </source>
</evidence>
<proteinExistence type="predicted"/>
<dbReference type="Proteomes" id="UP001303046">
    <property type="component" value="Unassembled WGS sequence"/>
</dbReference>
<comment type="caution">
    <text evidence="1">The sequence shown here is derived from an EMBL/GenBank/DDBJ whole genome shotgun (WGS) entry which is preliminary data.</text>
</comment>
<reference evidence="1 2" key="1">
    <citation type="submission" date="2023-08" db="EMBL/GenBank/DDBJ databases">
        <title>A Necator americanus chromosomal reference genome.</title>
        <authorList>
            <person name="Ilik V."/>
            <person name="Petrzelkova K.J."/>
            <person name="Pardy F."/>
            <person name="Fuh T."/>
            <person name="Niatou-Singa F.S."/>
            <person name="Gouil Q."/>
            <person name="Baker L."/>
            <person name="Ritchie M.E."/>
            <person name="Jex A.R."/>
            <person name="Gazzola D."/>
            <person name="Li H."/>
            <person name="Toshio Fujiwara R."/>
            <person name="Zhan B."/>
            <person name="Aroian R.V."/>
            <person name="Pafco B."/>
            <person name="Schwarz E.M."/>
        </authorList>
    </citation>
    <scope>NUCLEOTIDE SEQUENCE [LARGE SCALE GENOMIC DNA]</scope>
    <source>
        <strain evidence="1 2">Aroian</strain>
        <tissue evidence="1">Whole animal</tissue>
    </source>
</reference>
<name>A0ABR1EL89_NECAM</name>
<accession>A0ABR1EL89</accession>
<keyword evidence="2" id="KW-1185">Reference proteome</keyword>
<evidence type="ECO:0000313" key="1">
    <source>
        <dbReference type="EMBL" id="KAK6763378.1"/>
    </source>
</evidence>
<sequence length="116" mass="13459">MTQARKFKYDVIGVTETRRRHPLSAVYDTGEEVLLGTCDSRRVGGVGVFVKKNMAVNIDSFKQLTFTNEKMRFNISLHSSRRLRSNIKLRRRSSRSFLCGPGEVLQRRLYLLQSYN</sequence>
<organism evidence="1 2">
    <name type="scientific">Necator americanus</name>
    <name type="common">Human hookworm</name>
    <dbReference type="NCBI Taxonomy" id="51031"/>
    <lineage>
        <taxon>Eukaryota</taxon>
        <taxon>Metazoa</taxon>
        <taxon>Ecdysozoa</taxon>
        <taxon>Nematoda</taxon>
        <taxon>Chromadorea</taxon>
        <taxon>Rhabditida</taxon>
        <taxon>Rhabditina</taxon>
        <taxon>Rhabditomorpha</taxon>
        <taxon>Strongyloidea</taxon>
        <taxon>Ancylostomatidae</taxon>
        <taxon>Bunostominae</taxon>
        <taxon>Necator</taxon>
    </lineage>
</organism>